<comment type="catalytic activity">
    <reaction evidence="6 7">
        <text>L-glutamine + H2O = L-glutamate + NH4(+)</text>
        <dbReference type="Rhea" id="RHEA:15889"/>
        <dbReference type="ChEBI" id="CHEBI:15377"/>
        <dbReference type="ChEBI" id="CHEBI:28938"/>
        <dbReference type="ChEBI" id="CHEBI:29985"/>
        <dbReference type="ChEBI" id="CHEBI:58359"/>
        <dbReference type="EC" id="3.5.1.2"/>
    </reaction>
</comment>
<dbReference type="Pfam" id="PF01174">
    <property type="entry name" value="SNO"/>
    <property type="match status" value="1"/>
</dbReference>
<dbReference type="GO" id="GO:0042823">
    <property type="term" value="P:pyridoxal phosphate biosynthetic process"/>
    <property type="evidence" value="ECO:0007669"/>
    <property type="project" value="UniProtKB-UniRule"/>
</dbReference>
<dbReference type="PANTHER" id="PTHR31559:SF0">
    <property type="entry name" value="PYRIDOXAL 5'-PHOSPHATE SYNTHASE SUBUNIT SNO1-RELATED"/>
    <property type="match status" value="1"/>
</dbReference>
<comment type="similarity">
    <text evidence="1 7">Belongs to the glutaminase PdxT/SNO family.</text>
</comment>
<evidence type="ECO:0000256" key="8">
    <source>
        <dbReference type="PIRSR" id="PIRSR005639-1"/>
    </source>
</evidence>
<dbReference type="InterPro" id="IPR002161">
    <property type="entry name" value="PdxT/SNO"/>
</dbReference>
<comment type="function">
    <text evidence="7">Catalyzes the hydrolysis of glutamine to glutamate and ammonia as part of the biosynthesis of pyridoxal 5'-phosphate. The resulting ammonia molecule is channeled to the active site of PdxS.</text>
</comment>
<dbReference type="GO" id="GO:1903600">
    <property type="term" value="C:glutaminase complex"/>
    <property type="evidence" value="ECO:0007669"/>
    <property type="project" value="TreeGrafter"/>
</dbReference>
<keyword evidence="3 7" id="KW-0663">Pyridoxal phosphate</keyword>
<feature type="binding site" evidence="7 9">
    <location>
        <begin position="53"/>
        <end position="55"/>
    </location>
    <ligand>
        <name>L-glutamine</name>
        <dbReference type="ChEBI" id="CHEBI:58359"/>
    </ligand>
</feature>
<comment type="subunit">
    <text evidence="7">In the presence of PdxS, forms a dodecamer of heterodimers. Only shows activity in the heterodimer.</text>
</comment>
<dbReference type="EC" id="4.3.3.6" evidence="7"/>
<dbReference type="GO" id="GO:0006543">
    <property type="term" value="P:L-glutamine catabolic process"/>
    <property type="evidence" value="ECO:0007669"/>
    <property type="project" value="UniProtKB-UniRule"/>
</dbReference>
<evidence type="ECO:0000256" key="2">
    <source>
        <dbReference type="ARBA" id="ARBA00022801"/>
    </source>
</evidence>
<dbReference type="GO" id="GO:0016740">
    <property type="term" value="F:transferase activity"/>
    <property type="evidence" value="ECO:0007669"/>
    <property type="project" value="UniProtKB-KW"/>
</dbReference>
<dbReference type="FunFam" id="3.40.50.880:FF:000041">
    <property type="entry name" value="Glutamine amidotransferase subunit pdxT, putative"/>
    <property type="match status" value="1"/>
</dbReference>
<keyword evidence="10" id="KW-0808">Transferase</keyword>
<dbReference type="MEROPS" id="C26.A32"/>
<protein>
    <recommendedName>
        <fullName evidence="7">Pyridoxal 5'-phosphate synthase subunit PdxT</fullName>
        <ecNumber evidence="7">4.3.3.6</ecNumber>
    </recommendedName>
    <alternativeName>
        <fullName evidence="7">Pdx2</fullName>
    </alternativeName>
    <alternativeName>
        <fullName evidence="7">Pyridoxal 5'-phosphate synthase glutaminase subunit</fullName>
        <ecNumber evidence="7">3.5.1.2</ecNumber>
    </alternativeName>
</protein>
<dbReference type="Gene3D" id="3.40.50.880">
    <property type="match status" value="1"/>
</dbReference>
<dbReference type="GO" id="GO:0008614">
    <property type="term" value="P:pyridoxine metabolic process"/>
    <property type="evidence" value="ECO:0007669"/>
    <property type="project" value="TreeGrafter"/>
</dbReference>
<dbReference type="STRING" id="1041930.Mtc_1286"/>
<evidence type="ECO:0000256" key="9">
    <source>
        <dbReference type="PIRSR" id="PIRSR005639-2"/>
    </source>
</evidence>
<reference evidence="10 11" key="1">
    <citation type="journal article" date="2012" name="J. Bacteriol.">
        <title>Complete genome sequence of a thermophilic methanogen, Methanocella conradii HZ254, isolated from Chinese rice field soil.</title>
        <authorList>
            <person name="Lu Z."/>
            <person name="Lu Y."/>
        </authorList>
    </citation>
    <scope>NUCLEOTIDE SEQUENCE [LARGE SCALE GENOMIC DNA]</scope>
    <source>
        <strain evidence="11">DSM 24694 / JCM 17849 / CGMCC 1.5162 / HZ254</strain>
    </source>
</reference>
<dbReference type="GO" id="GO:0036381">
    <property type="term" value="F:pyridoxal 5'-phosphate synthase (glutamine hydrolysing) activity"/>
    <property type="evidence" value="ECO:0007669"/>
    <property type="project" value="UniProtKB-UniRule"/>
</dbReference>
<dbReference type="GO" id="GO:0005829">
    <property type="term" value="C:cytosol"/>
    <property type="evidence" value="ECO:0007669"/>
    <property type="project" value="TreeGrafter"/>
</dbReference>
<comment type="pathway">
    <text evidence="7">Cofactor biosynthesis; pyridoxal 5'-phosphate biosynthesis.</text>
</comment>
<dbReference type="PANTHER" id="PTHR31559">
    <property type="entry name" value="PYRIDOXAL 5'-PHOSPHATE SYNTHASE SUBUNIT SNO"/>
    <property type="match status" value="1"/>
</dbReference>
<dbReference type="EMBL" id="CP003243">
    <property type="protein sequence ID" value="AFD00040.1"/>
    <property type="molecule type" value="Genomic_DNA"/>
</dbReference>
<feature type="active site" description="Charge relay system" evidence="7 8">
    <location>
        <position position="181"/>
    </location>
</feature>
<evidence type="ECO:0000256" key="5">
    <source>
        <dbReference type="ARBA" id="ARBA00023239"/>
    </source>
</evidence>
<keyword evidence="2 7" id="KW-0378">Hydrolase</keyword>
<feature type="binding site" evidence="7 9">
    <location>
        <begin position="145"/>
        <end position="146"/>
    </location>
    <ligand>
        <name>L-glutamine</name>
        <dbReference type="ChEBI" id="CHEBI:58359"/>
    </ligand>
</feature>
<dbReference type="InterPro" id="IPR029062">
    <property type="entry name" value="Class_I_gatase-like"/>
</dbReference>
<evidence type="ECO:0000256" key="4">
    <source>
        <dbReference type="ARBA" id="ARBA00022962"/>
    </source>
</evidence>
<dbReference type="UniPathway" id="UPA00245"/>
<dbReference type="HAMAP" id="MF_01615">
    <property type="entry name" value="PdxT"/>
    <property type="match status" value="1"/>
</dbReference>
<dbReference type="NCBIfam" id="TIGR03800">
    <property type="entry name" value="PLP_synth_Pdx2"/>
    <property type="match status" value="1"/>
</dbReference>
<sequence>MGYTMSMKIGVIALQGNVEEHVEALSRVFRGEIVKIKHKGTVPSCDAIIIPGGESTTLCRLAWSEGIAQEIIERARQGMPIMGTCAGLILLASRGDDDVKKTRQKLLGLMDTTVDRNAFGRQRESFEAPLDVSCISGGPFNAVFIRAPAIVSAGKSVEALATLDGRIVAARQGNMLALAFHPELTDDARIHEYFMDIVKSHAKK</sequence>
<dbReference type="PIRSF" id="PIRSF005639">
    <property type="entry name" value="Glut_amidoT_SNO"/>
    <property type="match status" value="1"/>
</dbReference>
<dbReference type="eggNOG" id="arCOG00034">
    <property type="taxonomic scope" value="Archaea"/>
</dbReference>
<dbReference type="PROSITE" id="PS01236">
    <property type="entry name" value="PDXT_SNO_1"/>
    <property type="match status" value="1"/>
</dbReference>
<dbReference type="InterPro" id="IPR021196">
    <property type="entry name" value="PdxT/SNO_CS"/>
</dbReference>
<keyword evidence="5 7" id="KW-0456">Lyase</keyword>
<proteinExistence type="inferred from homology"/>
<dbReference type="HOGENOM" id="CLU_069674_2_0_2"/>
<dbReference type="PROSITE" id="PS51273">
    <property type="entry name" value="GATASE_TYPE_1"/>
    <property type="match status" value="1"/>
</dbReference>
<evidence type="ECO:0000256" key="6">
    <source>
        <dbReference type="ARBA" id="ARBA00049534"/>
    </source>
</evidence>
<dbReference type="Proteomes" id="UP000005233">
    <property type="component" value="Chromosome"/>
</dbReference>
<evidence type="ECO:0000313" key="11">
    <source>
        <dbReference type="Proteomes" id="UP000005233"/>
    </source>
</evidence>
<gene>
    <name evidence="7 10" type="primary">pdxT</name>
    <name evidence="10" type="ordered locus">Mtc_1286</name>
</gene>
<dbReference type="GO" id="GO:0004359">
    <property type="term" value="F:glutaminase activity"/>
    <property type="evidence" value="ECO:0007669"/>
    <property type="project" value="UniProtKB-UniRule"/>
</dbReference>
<feature type="active site" description="Charge relay system" evidence="7 8">
    <location>
        <position position="183"/>
    </location>
</feature>
<dbReference type="CDD" id="cd01749">
    <property type="entry name" value="GATase1_PB"/>
    <property type="match status" value="1"/>
</dbReference>
<dbReference type="AlphaFoldDB" id="H8I9J5"/>
<evidence type="ECO:0000256" key="7">
    <source>
        <dbReference type="HAMAP-Rule" id="MF_01615"/>
    </source>
</evidence>
<dbReference type="EC" id="3.5.1.2" evidence="7"/>
<organism evidence="10 11">
    <name type="scientific">Methanocella conradii (strain DSM 24694 / JCM 17849 / CGMCC 1.5162 / HZ254)</name>
    <dbReference type="NCBI Taxonomy" id="1041930"/>
    <lineage>
        <taxon>Archaea</taxon>
        <taxon>Methanobacteriati</taxon>
        <taxon>Methanobacteriota</taxon>
        <taxon>Stenosarchaea group</taxon>
        <taxon>Methanomicrobia</taxon>
        <taxon>Methanocellales</taxon>
        <taxon>Methanocellaceae</taxon>
        <taxon>Methanocella</taxon>
    </lineage>
</organism>
<keyword evidence="4 7" id="KW-0315">Glutamine amidotransferase</keyword>
<dbReference type="SUPFAM" id="SSF52317">
    <property type="entry name" value="Class I glutamine amidotransferase-like"/>
    <property type="match status" value="1"/>
</dbReference>
<accession>H8I9J5</accession>
<dbReference type="PROSITE" id="PS51130">
    <property type="entry name" value="PDXT_SNO_2"/>
    <property type="match status" value="1"/>
</dbReference>
<feature type="active site" description="Nucleophile" evidence="7 8">
    <location>
        <position position="85"/>
    </location>
</feature>
<evidence type="ECO:0000313" key="10">
    <source>
        <dbReference type="EMBL" id="AFD00040.1"/>
    </source>
</evidence>
<dbReference type="KEGG" id="mez:Mtc_1286"/>
<feature type="binding site" evidence="7 9">
    <location>
        <position position="116"/>
    </location>
    <ligand>
        <name>L-glutamine</name>
        <dbReference type="ChEBI" id="CHEBI:58359"/>
    </ligand>
</feature>
<keyword evidence="11" id="KW-1185">Reference proteome</keyword>
<evidence type="ECO:0000256" key="1">
    <source>
        <dbReference type="ARBA" id="ARBA00008345"/>
    </source>
</evidence>
<comment type="catalytic activity">
    <reaction evidence="7">
        <text>aldehydo-D-ribose 5-phosphate + D-glyceraldehyde 3-phosphate + L-glutamine = pyridoxal 5'-phosphate + L-glutamate + phosphate + 3 H2O + H(+)</text>
        <dbReference type="Rhea" id="RHEA:31507"/>
        <dbReference type="ChEBI" id="CHEBI:15377"/>
        <dbReference type="ChEBI" id="CHEBI:15378"/>
        <dbReference type="ChEBI" id="CHEBI:29985"/>
        <dbReference type="ChEBI" id="CHEBI:43474"/>
        <dbReference type="ChEBI" id="CHEBI:58273"/>
        <dbReference type="ChEBI" id="CHEBI:58359"/>
        <dbReference type="ChEBI" id="CHEBI:59776"/>
        <dbReference type="ChEBI" id="CHEBI:597326"/>
        <dbReference type="EC" id="4.3.3.6"/>
    </reaction>
</comment>
<evidence type="ECO:0000256" key="3">
    <source>
        <dbReference type="ARBA" id="ARBA00022898"/>
    </source>
</evidence>
<name>H8I9J5_METCZ</name>